<evidence type="ECO:0000259" key="2">
    <source>
        <dbReference type="Pfam" id="PF01610"/>
    </source>
</evidence>
<protein>
    <recommendedName>
        <fullName evidence="2">Transposase IS204/IS1001/IS1096/IS1165 DDE domain-containing protein</fullName>
    </recommendedName>
</protein>
<organism evidence="3 4">
    <name type="scientific">Cryobacterium mannosilyticum</name>
    <dbReference type="NCBI Taxonomy" id="1259190"/>
    <lineage>
        <taxon>Bacteria</taxon>
        <taxon>Bacillati</taxon>
        <taxon>Actinomycetota</taxon>
        <taxon>Actinomycetes</taxon>
        <taxon>Micrococcales</taxon>
        <taxon>Microbacteriaceae</taxon>
        <taxon>Cryobacterium</taxon>
    </lineage>
</organism>
<dbReference type="InterPro" id="IPR002560">
    <property type="entry name" value="Transposase_DDE"/>
</dbReference>
<comment type="caution">
    <text evidence="3">The sequence shown here is derived from an EMBL/GenBank/DDBJ whole genome shotgun (WGS) entry which is preliminary data.</text>
</comment>
<keyword evidence="4" id="KW-1185">Reference proteome</keyword>
<feature type="compositionally biased region" description="Polar residues" evidence="1">
    <location>
        <begin position="1"/>
        <end position="15"/>
    </location>
</feature>
<evidence type="ECO:0000313" key="4">
    <source>
        <dbReference type="Proteomes" id="UP000297643"/>
    </source>
</evidence>
<evidence type="ECO:0000256" key="1">
    <source>
        <dbReference type="SAM" id="MobiDB-lite"/>
    </source>
</evidence>
<proteinExistence type="predicted"/>
<dbReference type="EMBL" id="SOFM01000010">
    <property type="protein sequence ID" value="TFC06386.1"/>
    <property type="molecule type" value="Genomic_DNA"/>
</dbReference>
<gene>
    <name evidence="3" type="ORF">E3O32_04715</name>
</gene>
<dbReference type="Pfam" id="PF01610">
    <property type="entry name" value="DDE_Tnp_ISL3"/>
    <property type="match status" value="1"/>
</dbReference>
<name>A0A4V3IDE6_9MICO</name>
<dbReference type="Proteomes" id="UP000297643">
    <property type="component" value="Unassembled WGS sequence"/>
</dbReference>
<dbReference type="AlphaFoldDB" id="A0A4V3IDE6"/>
<feature type="region of interest" description="Disordered" evidence="1">
    <location>
        <begin position="1"/>
        <end position="36"/>
    </location>
</feature>
<accession>A0A4V3IDE6</accession>
<sequence length="132" mass="14822">MNTQPESTVENQSTRPRLDVSGPYIWKSTGPQNSHTQHWTSFRPSISAYFSTVVDTDPFHVAKWATDALDEVRRTAWNDARKAARQHDARCTRCRPAVPAAGPPPTLRPDRIVLELPASRTAATRSGRTRRT</sequence>
<feature type="domain" description="Transposase IS204/IS1001/IS1096/IS1165 DDE" evidence="2">
    <location>
        <begin position="39"/>
        <end position="86"/>
    </location>
</feature>
<evidence type="ECO:0000313" key="3">
    <source>
        <dbReference type="EMBL" id="TFC06386.1"/>
    </source>
</evidence>
<reference evidence="3 4" key="1">
    <citation type="submission" date="2019-03" db="EMBL/GenBank/DDBJ databases">
        <title>Genomics of glacier-inhabiting Cryobacterium strains.</title>
        <authorList>
            <person name="Liu Q."/>
            <person name="Xin Y.-H."/>
        </authorList>
    </citation>
    <scope>NUCLEOTIDE SEQUENCE [LARGE SCALE GENOMIC DNA]</scope>
    <source>
        <strain evidence="3 4">RHLT2-21</strain>
    </source>
</reference>